<evidence type="ECO:0000313" key="2">
    <source>
        <dbReference type="Proteomes" id="UP000008177"/>
    </source>
</evidence>
<dbReference type="InParanoid" id="G2Y3L5"/>
<accession>G2Y3L5</accession>
<protein>
    <submittedName>
        <fullName evidence="1">Uncharacterized protein</fullName>
    </submittedName>
</protein>
<organism evidence="1 2">
    <name type="scientific">Botryotinia fuckeliana (strain T4)</name>
    <name type="common">Noble rot fungus</name>
    <name type="synonym">Botrytis cinerea</name>
    <dbReference type="NCBI Taxonomy" id="999810"/>
    <lineage>
        <taxon>Eukaryota</taxon>
        <taxon>Fungi</taxon>
        <taxon>Dikarya</taxon>
        <taxon>Ascomycota</taxon>
        <taxon>Pezizomycotina</taxon>
        <taxon>Leotiomycetes</taxon>
        <taxon>Helotiales</taxon>
        <taxon>Sclerotiniaceae</taxon>
        <taxon>Botrytis</taxon>
    </lineage>
</organism>
<dbReference type="Proteomes" id="UP000008177">
    <property type="component" value="Unplaced contigs"/>
</dbReference>
<dbReference type="AlphaFoldDB" id="G2Y3L5"/>
<reference evidence="2" key="1">
    <citation type="journal article" date="2011" name="PLoS Genet.">
        <title>Genomic analysis of the necrotrophic fungal pathogens Sclerotinia sclerotiorum and Botrytis cinerea.</title>
        <authorList>
            <person name="Amselem J."/>
            <person name="Cuomo C.A."/>
            <person name="van Kan J.A."/>
            <person name="Viaud M."/>
            <person name="Benito E.P."/>
            <person name="Couloux A."/>
            <person name="Coutinho P.M."/>
            <person name="de Vries R.P."/>
            <person name="Dyer P.S."/>
            <person name="Fillinger S."/>
            <person name="Fournier E."/>
            <person name="Gout L."/>
            <person name="Hahn M."/>
            <person name="Kohn L."/>
            <person name="Lapalu N."/>
            <person name="Plummer K.M."/>
            <person name="Pradier J.M."/>
            <person name="Quevillon E."/>
            <person name="Sharon A."/>
            <person name="Simon A."/>
            <person name="ten Have A."/>
            <person name="Tudzynski B."/>
            <person name="Tudzynski P."/>
            <person name="Wincker P."/>
            <person name="Andrew M."/>
            <person name="Anthouard V."/>
            <person name="Beever R.E."/>
            <person name="Beffa R."/>
            <person name="Benoit I."/>
            <person name="Bouzid O."/>
            <person name="Brault B."/>
            <person name="Chen Z."/>
            <person name="Choquer M."/>
            <person name="Collemare J."/>
            <person name="Cotton P."/>
            <person name="Danchin E.G."/>
            <person name="Da Silva C."/>
            <person name="Gautier A."/>
            <person name="Giraud C."/>
            <person name="Giraud T."/>
            <person name="Gonzalez C."/>
            <person name="Grossetete S."/>
            <person name="Guldener U."/>
            <person name="Henrissat B."/>
            <person name="Howlett B.J."/>
            <person name="Kodira C."/>
            <person name="Kretschmer M."/>
            <person name="Lappartient A."/>
            <person name="Leroch M."/>
            <person name="Levis C."/>
            <person name="Mauceli E."/>
            <person name="Neuveglise C."/>
            <person name="Oeser B."/>
            <person name="Pearson M."/>
            <person name="Poulain J."/>
            <person name="Poussereau N."/>
            <person name="Quesneville H."/>
            <person name="Rascle C."/>
            <person name="Schumacher J."/>
            <person name="Segurens B."/>
            <person name="Sexton A."/>
            <person name="Silva E."/>
            <person name="Sirven C."/>
            <person name="Soanes D.M."/>
            <person name="Talbot N.J."/>
            <person name="Templeton M."/>
            <person name="Yandava C."/>
            <person name="Yarden O."/>
            <person name="Zeng Q."/>
            <person name="Rollins J.A."/>
            <person name="Lebrun M.H."/>
            <person name="Dickman M."/>
        </authorList>
    </citation>
    <scope>NUCLEOTIDE SEQUENCE [LARGE SCALE GENOMIC DNA]</scope>
    <source>
        <strain evidence="2">T4</strain>
    </source>
</reference>
<dbReference type="HOGENOM" id="CLU_3376988_0_0_1"/>
<evidence type="ECO:0000313" key="1">
    <source>
        <dbReference type="EMBL" id="CCD47255.1"/>
    </source>
</evidence>
<sequence>MHALIGYIRHRRWSMDFKCNKRAATANYLVEDQI</sequence>
<gene>
    <name evidence="1" type="ORF">BofuT4_uP004140.1</name>
</gene>
<proteinExistence type="predicted"/>
<name>G2Y3L5_BOTF4</name>
<dbReference type="EMBL" id="FQ790286">
    <property type="protein sequence ID" value="CCD47255.1"/>
    <property type="molecule type" value="Genomic_DNA"/>
</dbReference>